<dbReference type="EMBL" id="RWGY01000007">
    <property type="protein sequence ID" value="TVU40389.1"/>
    <property type="molecule type" value="Genomic_DNA"/>
</dbReference>
<protein>
    <submittedName>
        <fullName evidence="1">Uncharacterized protein</fullName>
    </submittedName>
</protein>
<evidence type="ECO:0000313" key="2">
    <source>
        <dbReference type="Proteomes" id="UP000324897"/>
    </source>
</evidence>
<organism evidence="1 2">
    <name type="scientific">Eragrostis curvula</name>
    <name type="common">weeping love grass</name>
    <dbReference type="NCBI Taxonomy" id="38414"/>
    <lineage>
        <taxon>Eukaryota</taxon>
        <taxon>Viridiplantae</taxon>
        <taxon>Streptophyta</taxon>
        <taxon>Embryophyta</taxon>
        <taxon>Tracheophyta</taxon>
        <taxon>Spermatophyta</taxon>
        <taxon>Magnoliopsida</taxon>
        <taxon>Liliopsida</taxon>
        <taxon>Poales</taxon>
        <taxon>Poaceae</taxon>
        <taxon>PACMAD clade</taxon>
        <taxon>Chloridoideae</taxon>
        <taxon>Eragrostideae</taxon>
        <taxon>Eragrostidinae</taxon>
        <taxon>Eragrostis</taxon>
    </lineage>
</organism>
<gene>
    <name evidence="1" type="ORF">EJB05_13852</name>
</gene>
<accession>A0A5J9VVY1</accession>
<dbReference type="Proteomes" id="UP000324897">
    <property type="component" value="Chromosome 4"/>
</dbReference>
<sequence length="67" mass="7225">MYTHMWSAALACAAPGCDHLDCDDDGAFRVVVVALESFGSFTATFVYSSEQEEGEQRLGGKGALNYK</sequence>
<name>A0A5J9VVY1_9POAL</name>
<dbReference type="AlphaFoldDB" id="A0A5J9VVY1"/>
<dbReference type="Gramene" id="TVU40389">
    <property type="protein sequence ID" value="TVU40389"/>
    <property type="gene ID" value="EJB05_13852"/>
</dbReference>
<proteinExistence type="predicted"/>
<reference evidence="1 2" key="1">
    <citation type="journal article" date="2019" name="Sci. Rep.">
        <title>A high-quality genome of Eragrostis curvula grass provides insights into Poaceae evolution and supports new strategies to enhance forage quality.</title>
        <authorList>
            <person name="Carballo J."/>
            <person name="Santos B.A.C.M."/>
            <person name="Zappacosta D."/>
            <person name="Garbus I."/>
            <person name="Selva J.P."/>
            <person name="Gallo C.A."/>
            <person name="Diaz A."/>
            <person name="Albertini E."/>
            <person name="Caccamo M."/>
            <person name="Echenique V."/>
        </authorList>
    </citation>
    <scope>NUCLEOTIDE SEQUENCE [LARGE SCALE GENOMIC DNA]</scope>
    <source>
        <strain evidence="2">cv. Victoria</strain>
        <tissue evidence="1">Leaf</tissue>
    </source>
</reference>
<keyword evidence="2" id="KW-1185">Reference proteome</keyword>
<comment type="caution">
    <text evidence="1">The sequence shown here is derived from an EMBL/GenBank/DDBJ whole genome shotgun (WGS) entry which is preliminary data.</text>
</comment>
<evidence type="ECO:0000313" key="1">
    <source>
        <dbReference type="EMBL" id="TVU40389.1"/>
    </source>
</evidence>
<feature type="non-terminal residue" evidence="1">
    <location>
        <position position="1"/>
    </location>
</feature>